<sequence length="930" mass="101074">MECVPEERVLLASYQLQAQALAWWSSEWETTFRSRALRQIPWEEFVASFERAFCPTYVRTERLYQFLDLQQRDSSVVQYRARFVELGRYAPQIMADESLRSQQFVRGLRPELRQALIVARVTDLDAAYQTAAALEADTLRTLGTSARSGSRKKFQRDRRQAEQRQQSVGSVQQPVGQSVQQVQRSFAGQCYRCDQVGHMARDCPLLPRAPQQQSQSQPRVQQQQVPVQQRQQTGGSGGSRGECLLLLLGARAASVVAVFARAVVGFVLGLNVCVGVSRRLSEPACGVAFTSAGLLPVDPVEGCVLVGCVLALCACAPLGTVLYSLVVNSGVVLPEFFSVGSGGGFLSLWDYFCALLKSSSVLPPRFEVSVVWLVVVALLSGLRYAAVVLVGMFWWVSQNGALVVLVEVLPELVVLLSLASVFSLLAMCFGRLFGLCFGDVFPERLLALLVEDLPKAALCGLPIRLRVLGRAGGTSCAPIVGSVMGVRLAMPPVAVLALRRGFLFRVRRRPVVCLLPLLSVGFLVWWCSAMAFGAVLRTVATFVAKRVCDRCGLFCPFRLVASCVWLLAALVLGVAPCARARVVCFVPSGAWVHCVVPRVAPVHSVFEALSLLPPEHFVLACALWLYCYRCGVATFPCLGSPIGVVSFLWLHSCCVSWADHEDDLGVADWFVWLPRNSLRTRFGRGVGGRRVKVGNAMPRPVAFWGPEAKNLGRFPPFSSFSPFSLSSLLRGGKVSLSSFFGIGARWRCRRLGVERRGARRWRSWLREGPFVGLVLLFVWATPGCSIPVVCHPADVAMAVRITTLEEASPCVCPRAGVPLGPSGGNAAVSRAVPCVLALADDPSGGFRKGCRACLCLVATVTWDPQPHASVRGSSPGGGRVQVVEALFRRRAASPSHCLALRSFWSRVGRSGVGLQLGRAAVVVVVLAVTR</sequence>
<feature type="transmembrane region" description="Helical" evidence="3">
    <location>
        <begin position="303"/>
        <end position="324"/>
    </location>
</feature>
<feature type="domain" description="CCHC-type" evidence="4">
    <location>
        <begin position="190"/>
        <end position="204"/>
    </location>
</feature>
<feature type="compositionally biased region" description="Low complexity" evidence="2">
    <location>
        <begin position="163"/>
        <end position="176"/>
    </location>
</feature>
<feature type="transmembrane region" description="Helical" evidence="3">
    <location>
        <begin position="764"/>
        <end position="782"/>
    </location>
</feature>
<dbReference type="InterPro" id="IPR005162">
    <property type="entry name" value="Retrotrans_gag_dom"/>
</dbReference>
<evidence type="ECO:0000313" key="5">
    <source>
        <dbReference type="EMBL" id="MQM02140.1"/>
    </source>
</evidence>
<feature type="transmembrane region" description="Helical" evidence="3">
    <location>
        <begin position="408"/>
        <end position="433"/>
    </location>
</feature>
<evidence type="ECO:0000256" key="2">
    <source>
        <dbReference type="SAM" id="MobiDB-lite"/>
    </source>
</evidence>
<organism evidence="5 6">
    <name type="scientific">Colocasia esculenta</name>
    <name type="common">Wild taro</name>
    <name type="synonym">Arum esculentum</name>
    <dbReference type="NCBI Taxonomy" id="4460"/>
    <lineage>
        <taxon>Eukaryota</taxon>
        <taxon>Viridiplantae</taxon>
        <taxon>Streptophyta</taxon>
        <taxon>Embryophyta</taxon>
        <taxon>Tracheophyta</taxon>
        <taxon>Spermatophyta</taxon>
        <taxon>Magnoliopsida</taxon>
        <taxon>Liliopsida</taxon>
        <taxon>Araceae</taxon>
        <taxon>Aroideae</taxon>
        <taxon>Colocasieae</taxon>
        <taxon>Colocasia</taxon>
    </lineage>
</organism>
<dbReference type="Proteomes" id="UP000652761">
    <property type="component" value="Unassembled WGS sequence"/>
</dbReference>
<evidence type="ECO:0000256" key="3">
    <source>
        <dbReference type="SAM" id="Phobius"/>
    </source>
</evidence>
<comment type="caution">
    <text evidence="5">The sequence shown here is derived from an EMBL/GenBank/DDBJ whole genome shotgun (WGS) entry which is preliminary data.</text>
</comment>
<dbReference type="GO" id="GO:0003676">
    <property type="term" value="F:nucleic acid binding"/>
    <property type="evidence" value="ECO:0007669"/>
    <property type="project" value="InterPro"/>
</dbReference>
<keyword evidence="6" id="KW-1185">Reference proteome</keyword>
<dbReference type="GO" id="GO:0008270">
    <property type="term" value="F:zinc ion binding"/>
    <property type="evidence" value="ECO:0007669"/>
    <property type="project" value="UniProtKB-KW"/>
</dbReference>
<feature type="transmembrane region" description="Helical" evidence="3">
    <location>
        <begin position="336"/>
        <end position="356"/>
    </location>
</feature>
<dbReference type="PANTHER" id="PTHR34482:SF49">
    <property type="entry name" value="RETROTRANSPOSON GAG DOMAIN-CONTAINING PROTEIN"/>
    <property type="match status" value="1"/>
</dbReference>
<evidence type="ECO:0000256" key="1">
    <source>
        <dbReference type="PROSITE-ProRule" id="PRU00047"/>
    </source>
</evidence>
<accession>A0A843WGX9</accession>
<name>A0A843WGX9_COLES</name>
<feature type="compositionally biased region" description="Low complexity" evidence="2">
    <location>
        <begin position="210"/>
        <end position="233"/>
    </location>
</feature>
<reference evidence="5" key="1">
    <citation type="submission" date="2017-07" db="EMBL/GenBank/DDBJ databases">
        <title>Taro Niue Genome Assembly and Annotation.</title>
        <authorList>
            <person name="Atibalentja N."/>
            <person name="Keating K."/>
            <person name="Fields C.J."/>
        </authorList>
    </citation>
    <scope>NUCLEOTIDE SEQUENCE</scope>
    <source>
        <strain evidence="5">Niue_2</strain>
        <tissue evidence="5">Leaf</tissue>
    </source>
</reference>
<feature type="transmembrane region" description="Helical" evidence="3">
    <location>
        <begin position="510"/>
        <end position="536"/>
    </location>
</feature>
<dbReference type="InterPro" id="IPR036875">
    <property type="entry name" value="Znf_CCHC_sf"/>
</dbReference>
<keyword evidence="3" id="KW-0472">Membrane</keyword>
<evidence type="ECO:0000259" key="4">
    <source>
        <dbReference type="PROSITE" id="PS50158"/>
    </source>
</evidence>
<feature type="region of interest" description="Disordered" evidence="2">
    <location>
        <begin position="145"/>
        <end position="176"/>
    </location>
</feature>
<feature type="transmembrane region" description="Helical" evidence="3">
    <location>
        <begin position="368"/>
        <end position="396"/>
    </location>
</feature>
<dbReference type="SMART" id="SM00343">
    <property type="entry name" value="ZnF_C2HC"/>
    <property type="match status" value="1"/>
</dbReference>
<evidence type="ECO:0000313" key="6">
    <source>
        <dbReference type="Proteomes" id="UP000652761"/>
    </source>
</evidence>
<feature type="transmembrane region" description="Helical" evidence="3">
    <location>
        <begin position="244"/>
        <end position="270"/>
    </location>
</feature>
<dbReference type="Pfam" id="PF03732">
    <property type="entry name" value="Retrotrans_gag"/>
    <property type="match status" value="1"/>
</dbReference>
<protein>
    <recommendedName>
        <fullName evidence="4">CCHC-type domain-containing protein</fullName>
    </recommendedName>
</protein>
<keyword evidence="1" id="KW-0479">Metal-binding</keyword>
<dbReference type="AlphaFoldDB" id="A0A843WGX9"/>
<keyword evidence="3" id="KW-0812">Transmembrane</keyword>
<feature type="region of interest" description="Disordered" evidence="2">
    <location>
        <begin position="208"/>
        <end position="238"/>
    </location>
</feature>
<keyword evidence="1" id="KW-0862">Zinc</keyword>
<dbReference type="Gene3D" id="4.10.60.10">
    <property type="entry name" value="Zinc finger, CCHC-type"/>
    <property type="match status" value="1"/>
</dbReference>
<gene>
    <name evidence="5" type="ORF">Taro_034906</name>
</gene>
<dbReference type="EMBL" id="NMUH01002801">
    <property type="protein sequence ID" value="MQM02140.1"/>
    <property type="molecule type" value="Genomic_DNA"/>
</dbReference>
<dbReference type="InterPro" id="IPR001878">
    <property type="entry name" value="Znf_CCHC"/>
</dbReference>
<dbReference type="SUPFAM" id="SSF57756">
    <property type="entry name" value="Retrovirus zinc finger-like domains"/>
    <property type="match status" value="1"/>
</dbReference>
<keyword evidence="3" id="KW-1133">Transmembrane helix</keyword>
<dbReference type="PROSITE" id="PS50158">
    <property type="entry name" value="ZF_CCHC"/>
    <property type="match status" value="1"/>
</dbReference>
<proteinExistence type="predicted"/>
<feature type="transmembrane region" description="Helical" evidence="3">
    <location>
        <begin position="556"/>
        <end position="575"/>
    </location>
</feature>
<dbReference type="PANTHER" id="PTHR34482">
    <property type="entry name" value="DNA DAMAGE-INDUCIBLE PROTEIN 1-LIKE"/>
    <property type="match status" value="1"/>
</dbReference>
<dbReference type="Pfam" id="PF00098">
    <property type="entry name" value="zf-CCHC"/>
    <property type="match status" value="1"/>
</dbReference>
<keyword evidence="1" id="KW-0863">Zinc-finger</keyword>